<evidence type="ECO:0000313" key="1">
    <source>
        <dbReference type="EMBL" id="VDR37017.1"/>
    </source>
</evidence>
<dbReference type="OrthoDB" id="5149062at2"/>
<dbReference type="RefSeq" id="WP_126194464.1">
    <property type="nucleotide sequence ID" value="NZ_CP085954.1"/>
</dbReference>
<proteinExistence type="predicted"/>
<dbReference type="AlphaFoldDB" id="A0A3P8KM92"/>
<dbReference type="Proteomes" id="UP000271626">
    <property type="component" value="Chromosome"/>
</dbReference>
<dbReference type="EMBL" id="LR131273">
    <property type="protein sequence ID" value="VDR37017.1"/>
    <property type="molecule type" value="Genomic_DNA"/>
</dbReference>
<reference evidence="1 2" key="1">
    <citation type="submission" date="2018-12" db="EMBL/GenBank/DDBJ databases">
        <authorList>
            <consortium name="Pathogen Informatics"/>
        </authorList>
    </citation>
    <scope>NUCLEOTIDE SEQUENCE [LARGE SCALE GENOMIC DNA]</scope>
    <source>
        <strain evidence="1 2">NCTC10741</strain>
    </source>
</reference>
<evidence type="ECO:0000313" key="2">
    <source>
        <dbReference type="Proteomes" id="UP000271626"/>
    </source>
</evidence>
<dbReference type="SUPFAM" id="SSF47413">
    <property type="entry name" value="lambda repressor-like DNA-binding domains"/>
    <property type="match status" value="1"/>
</dbReference>
<evidence type="ECO:0008006" key="3">
    <source>
        <dbReference type="Google" id="ProtNLM"/>
    </source>
</evidence>
<dbReference type="Gene3D" id="1.10.260.40">
    <property type="entry name" value="lambda repressor-like DNA-binding domains"/>
    <property type="match status" value="1"/>
</dbReference>
<protein>
    <recommendedName>
        <fullName evidence="3">HTH cro/C1-type domain-containing protein</fullName>
    </recommendedName>
</protein>
<name>A0A3P8KM92_TSUPA</name>
<gene>
    <name evidence="1" type="ORF">NCTC10741_00112</name>
</gene>
<dbReference type="GO" id="GO:0003677">
    <property type="term" value="F:DNA binding"/>
    <property type="evidence" value="ECO:0007669"/>
    <property type="project" value="InterPro"/>
</dbReference>
<organism evidence="1 2">
    <name type="scientific">Tsukamurella paurometabola</name>
    <name type="common">Corynebacterium paurometabolum</name>
    <dbReference type="NCBI Taxonomy" id="2061"/>
    <lineage>
        <taxon>Bacteria</taxon>
        <taxon>Bacillati</taxon>
        <taxon>Actinomycetota</taxon>
        <taxon>Actinomycetes</taxon>
        <taxon>Mycobacteriales</taxon>
        <taxon>Tsukamurellaceae</taxon>
        <taxon>Tsukamurella</taxon>
    </lineage>
</organism>
<dbReference type="InterPro" id="IPR010982">
    <property type="entry name" value="Lambda_DNA-bd_dom_sf"/>
</dbReference>
<accession>A0A3P8KM92</accession>
<sequence length="91" mass="9904">MNITERRLWVKLISRDALRQYMEFRGETNVSLGTKAGVSKAIVGHLRSGQRSTCNGKTAAAIERALNAPPGSLFLAEVPTAHVRTRRTAAA</sequence>